<evidence type="ECO:0000313" key="1">
    <source>
        <dbReference type="EMBL" id="SPD73304.1"/>
    </source>
</evidence>
<accession>A0A445MUW4</accession>
<proteinExistence type="predicted"/>
<dbReference type="AlphaFoldDB" id="A0A445MUW4"/>
<name>A0A445MUW4_9BACT</name>
<reference evidence="1" key="1">
    <citation type="submission" date="2018-01" db="EMBL/GenBank/DDBJ databases">
        <authorList>
            <person name="Regsiter A."/>
            <person name="William W."/>
        </authorList>
    </citation>
    <scope>NUCLEOTIDE SEQUENCE</scope>
    <source>
        <strain evidence="1">TRIP AH-1</strain>
    </source>
</reference>
<gene>
    <name evidence="1" type="ORF">PITCH_A180006</name>
</gene>
<dbReference type="EMBL" id="OJIN01000090">
    <property type="protein sequence ID" value="SPD73304.1"/>
    <property type="molecule type" value="Genomic_DNA"/>
</dbReference>
<organism evidence="1">
    <name type="scientific">uncultured Desulfobacterium sp</name>
    <dbReference type="NCBI Taxonomy" id="201089"/>
    <lineage>
        <taxon>Bacteria</taxon>
        <taxon>Pseudomonadati</taxon>
        <taxon>Thermodesulfobacteriota</taxon>
        <taxon>Desulfobacteria</taxon>
        <taxon>Desulfobacterales</taxon>
        <taxon>Desulfobacteriaceae</taxon>
        <taxon>Desulfobacterium</taxon>
        <taxon>environmental samples</taxon>
    </lineage>
</organism>
<protein>
    <submittedName>
        <fullName evidence="1">Uncharacterized protein</fullName>
    </submittedName>
</protein>
<sequence>MLAINQELNILNKEARELEAIIDHNILKLTGEE</sequence>